<reference evidence="6 7" key="1">
    <citation type="submission" date="2019-09" db="EMBL/GenBank/DDBJ databases">
        <title>Genome sequence of Hymenobacter sp. M3.</title>
        <authorList>
            <person name="Srinivasan S."/>
        </authorList>
    </citation>
    <scope>NUCLEOTIDE SEQUENCE [LARGE SCALE GENOMIC DNA]</scope>
    <source>
        <strain evidence="6 7">M3</strain>
    </source>
</reference>
<evidence type="ECO:0000256" key="4">
    <source>
        <dbReference type="ARBA" id="ARBA00022679"/>
    </source>
</evidence>
<dbReference type="PANTHER" id="PTHR43304">
    <property type="entry name" value="PHYTOCHROME-LIKE PROTEIN CPH1"/>
    <property type="match status" value="1"/>
</dbReference>
<evidence type="ECO:0000256" key="2">
    <source>
        <dbReference type="ARBA" id="ARBA00012438"/>
    </source>
</evidence>
<name>A0A7L4ZTB0_9BACT</name>
<evidence type="ECO:0000313" key="6">
    <source>
        <dbReference type="EMBL" id="KAA9327644.1"/>
    </source>
</evidence>
<dbReference type="SMART" id="SM00086">
    <property type="entry name" value="PAC"/>
    <property type="match status" value="1"/>
</dbReference>
<dbReference type="InterPro" id="IPR036097">
    <property type="entry name" value="HisK_dim/P_sf"/>
</dbReference>
<dbReference type="PROSITE" id="PS50113">
    <property type="entry name" value="PAC"/>
    <property type="match status" value="1"/>
</dbReference>
<dbReference type="EMBL" id="VTWU01000006">
    <property type="protein sequence ID" value="KAA9327644.1"/>
    <property type="molecule type" value="Genomic_DNA"/>
</dbReference>
<dbReference type="CDD" id="cd00130">
    <property type="entry name" value="PAS"/>
    <property type="match status" value="1"/>
</dbReference>
<dbReference type="Gene3D" id="3.30.565.10">
    <property type="entry name" value="Histidine kinase-like ATPase, C-terminal domain"/>
    <property type="match status" value="1"/>
</dbReference>
<proteinExistence type="predicted"/>
<dbReference type="GO" id="GO:0000155">
    <property type="term" value="F:phosphorelay sensor kinase activity"/>
    <property type="evidence" value="ECO:0007669"/>
    <property type="project" value="InterPro"/>
</dbReference>
<evidence type="ECO:0000256" key="1">
    <source>
        <dbReference type="ARBA" id="ARBA00000085"/>
    </source>
</evidence>
<keyword evidence="7" id="KW-1185">Reference proteome</keyword>
<dbReference type="Gene3D" id="1.10.287.130">
    <property type="match status" value="1"/>
</dbReference>
<evidence type="ECO:0000313" key="7">
    <source>
        <dbReference type="Proteomes" id="UP000326380"/>
    </source>
</evidence>
<dbReference type="PRINTS" id="PR00344">
    <property type="entry name" value="BCTRLSENSOR"/>
</dbReference>
<dbReference type="PROSITE" id="PS50109">
    <property type="entry name" value="HIS_KIN"/>
    <property type="match status" value="1"/>
</dbReference>
<dbReference type="InterPro" id="IPR000014">
    <property type="entry name" value="PAS"/>
</dbReference>
<dbReference type="SMART" id="SM00387">
    <property type="entry name" value="HATPase_c"/>
    <property type="match status" value="1"/>
</dbReference>
<dbReference type="InterPro" id="IPR035965">
    <property type="entry name" value="PAS-like_dom_sf"/>
</dbReference>
<organism evidence="6 7">
    <name type="scientific">Hymenobacter busanensis</name>
    <dbReference type="NCBI Taxonomy" id="2607656"/>
    <lineage>
        <taxon>Bacteria</taxon>
        <taxon>Pseudomonadati</taxon>
        <taxon>Bacteroidota</taxon>
        <taxon>Cytophagia</taxon>
        <taxon>Cytophagales</taxon>
        <taxon>Hymenobacteraceae</taxon>
        <taxon>Hymenobacter</taxon>
    </lineage>
</organism>
<dbReference type="SMART" id="SM00091">
    <property type="entry name" value="PAS"/>
    <property type="match status" value="1"/>
</dbReference>
<dbReference type="SUPFAM" id="SSF47384">
    <property type="entry name" value="Homodimeric domain of signal transducing histidine kinase"/>
    <property type="match status" value="1"/>
</dbReference>
<dbReference type="AlphaFoldDB" id="A0A7L4ZTB0"/>
<dbReference type="SUPFAM" id="SSF55785">
    <property type="entry name" value="PYP-like sensor domain (PAS domain)"/>
    <property type="match status" value="1"/>
</dbReference>
<dbReference type="CDD" id="cd00082">
    <property type="entry name" value="HisKA"/>
    <property type="match status" value="1"/>
</dbReference>
<dbReference type="InterPro" id="IPR005467">
    <property type="entry name" value="His_kinase_dom"/>
</dbReference>
<dbReference type="InterPro" id="IPR001610">
    <property type="entry name" value="PAC"/>
</dbReference>
<comment type="catalytic activity">
    <reaction evidence="1">
        <text>ATP + protein L-histidine = ADP + protein N-phospho-L-histidine.</text>
        <dbReference type="EC" id="2.7.13.3"/>
    </reaction>
</comment>
<dbReference type="SUPFAM" id="SSF55874">
    <property type="entry name" value="ATPase domain of HSP90 chaperone/DNA topoisomerase II/histidine kinase"/>
    <property type="match status" value="1"/>
</dbReference>
<gene>
    <name evidence="6" type="ORF">F0P96_16845</name>
</gene>
<sequence>MSQEPLPKLDLRLTQENLDDLYEHAPCGYCSCLPDGTLVKLNQTLLDWLGYTREELVANWCLQQLLTTGARMHYEMHCAPLLLLHGQVREMSYLLRRKDGSTLPVLLNATLLRDADKPLVVRVTLFDITERRKYEQELLRAKTQAEDQSVQLARANEQLVSQNEQLTRINADLDSFVYTASHDLKQPLHNMVGLFRELKRTATFHDPEAEQLVGMFDGALQQILDTIAGLTEVVQLQRMLEQVPVEAVPMLSFTEEIVRSLRERLPEDGATFDLDFSAVPTLRLTRPGLHSILFNLLSNALKYAAPGRPPHVQVRTAPADHNHVLLSVQDNGLGIDLERHGRDLFQLFRRFHPEVPGSGMGLYLVNRLVHQAGGRVEVASTVGEGTTFQILLPR</sequence>
<dbReference type="Proteomes" id="UP000326380">
    <property type="component" value="Unassembled WGS sequence"/>
</dbReference>
<keyword evidence="3" id="KW-0597">Phosphoprotein</keyword>
<dbReference type="InterPro" id="IPR036890">
    <property type="entry name" value="HATPase_C_sf"/>
</dbReference>
<dbReference type="NCBIfam" id="TIGR00229">
    <property type="entry name" value="sensory_box"/>
    <property type="match status" value="1"/>
</dbReference>
<evidence type="ECO:0000256" key="5">
    <source>
        <dbReference type="ARBA" id="ARBA00022777"/>
    </source>
</evidence>
<dbReference type="Pfam" id="PF02518">
    <property type="entry name" value="HATPase_c"/>
    <property type="match status" value="1"/>
</dbReference>
<dbReference type="InterPro" id="IPR003661">
    <property type="entry name" value="HisK_dim/P_dom"/>
</dbReference>
<dbReference type="PANTHER" id="PTHR43304:SF1">
    <property type="entry name" value="PAC DOMAIN-CONTAINING PROTEIN"/>
    <property type="match status" value="1"/>
</dbReference>
<dbReference type="Gene3D" id="3.30.450.20">
    <property type="entry name" value="PAS domain"/>
    <property type="match status" value="1"/>
</dbReference>
<evidence type="ECO:0000256" key="3">
    <source>
        <dbReference type="ARBA" id="ARBA00022553"/>
    </source>
</evidence>
<keyword evidence="5" id="KW-0418">Kinase</keyword>
<keyword evidence="4" id="KW-0808">Transferase</keyword>
<dbReference type="Pfam" id="PF13426">
    <property type="entry name" value="PAS_9"/>
    <property type="match status" value="1"/>
</dbReference>
<accession>A0A7L4ZTB0</accession>
<dbReference type="InterPro" id="IPR004358">
    <property type="entry name" value="Sig_transdc_His_kin-like_C"/>
</dbReference>
<dbReference type="EC" id="2.7.13.3" evidence="2"/>
<dbReference type="RefSeq" id="WP_151080091.1">
    <property type="nucleotide sequence ID" value="NZ_CP047647.1"/>
</dbReference>
<protein>
    <recommendedName>
        <fullName evidence="2">histidine kinase</fullName>
        <ecNumber evidence="2">2.7.13.3</ecNumber>
    </recommendedName>
</protein>
<dbReference type="InterPro" id="IPR000700">
    <property type="entry name" value="PAS-assoc_C"/>
</dbReference>
<dbReference type="InterPro" id="IPR052162">
    <property type="entry name" value="Sensor_kinase/Photoreceptor"/>
</dbReference>
<dbReference type="InterPro" id="IPR003594">
    <property type="entry name" value="HATPase_dom"/>
</dbReference>
<comment type="caution">
    <text evidence="6">The sequence shown here is derived from an EMBL/GenBank/DDBJ whole genome shotgun (WGS) entry which is preliminary data.</text>
</comment>